<reference evidence="3" key="1">
    <citation type="journal article" date="2020" name="Stud. Mycol.">
        <title>101 Dothideomycetes genomes: a test case for predicting lifestyles and emergence of pathogens.</title>
        <authorList>
            <person name="Haridas S."/>
            <person name="Albert R."/>
            <person name="Binder M."/>
            <person name="Bloem J."/>
            <person name="Labutti K."/>
            <person name="Salamov A."/>
            <person name="Andreopoulos B."/>
            <person name="Baker S."/>
            <person name="Barry K."/>
            <person name="Bills G."/>
            <person name="Bluhm B."/>
            <person name="Cannon C."/>
            <person name="Castanera R."/>
            <person name="Culley D."/>
            <person name="Daum C."/>
            <person name="Ezra D."/>
            <person name="Gonzalez J."/>
            <person name="Henrissat B."/>
            <person name="Kuo A."/>
            <person name="Liang C."/>
            <person name="Lipzen A."/>
            <person name="Lutzoni F."/>
            <person name="Magnuson J."/>
            <person name="Mondo S."/>
            <person name="Nolan M."/>
            <person name="Ohm R."/>
            <person name="Pangilinan J."/>
            <person name="Park H.-J."/>
            <person name="Ramirez L."/>
            <person name="Alfaro M."/>
            <person name="Sun H."/>
            <person name="Tritt A."/>
            <person name="Yoshinaga Y."/>
            <person name="Zwiers L.-H."/>
            <person name="Turgeon B."/>
            <person name="Goodwin S."/>
            <person name="Spatafora J."/>
            <person name="Crous P."/>
            <person name="Grigoriev I."/>
        </authorList>
    </citation>
    <scope>NUCLEOTIDE SEQUENCE</scope>
    <source>
        <strain evidence="3">CBS 161.51</strain>
    </source>
</reference>
<proteinExistence type="predicted"/>
<dbReference type="Pfam" id="PF22740">
    <property type="entry name" value="PapZ_C"/>
    <property type="match status" value="1"/>
</dbReference>
<accession>A0A6A5SED2</accession>
<dbReference type="InterPro" id="IPR053931">
    <property type="entry name" value="RapZ_C"/>
</dbReference>
<evidence type="ECO:0000256" key="1">
    <source>
        <dbReference type="SAM" id="MobiDB-lite"/>
    </source>
</evidence>
<dbReference type="AlphaFoldDB" id="A0A6A5SED2"/>
<keyword evidence="4" id="KW-1185">Reference proteome</keyword>
<feature type="domain" description="RapZ C-terminal" evidence="2">
    <location>
        <begin position="46"/>
        <end position="166"/>
    </location>
</feature>
<feature type="region of interest" description="Disordered" evidence="1">
    <location>
        <begin position="17"/>
        <end position="41"/>
    </location>
</feature>
<dbReference type="OrthoDB" id="10267139at2759"/>
<evidence type="ECO:0000313" key="3">
    <source>
        <dbReference type="EMBL" id="KAF1938222.1"/>
    </source>
</evidence>
<evidence type="ECO:0000313" key="4">
    <source>
        <dbReference type="Proteomes" id="UP000800038"/>
    </source>
</evidence>
<name>A0A6A5SED2_9PLEO</name>
<protein>
    <recommendedName>
        <fullName evidence="2">RapZ C-terminal domain-containing protein</fullName>
    </recommendedName>
</protein>
<gene>
    <name evidence="3" type="ORF">EJ02DRAFT_458052</name>
</gene>
<organism evidence="3 4">
    <name type="scientific">Clathrospora elynae</name>
    <dbReference type="NCBI Taxonomy" id="706981"/>
    <lineage>
        <taxon>Eukaryota</taxon>
        <taxon>Fungi</taxon>
        <taxon>Dikarya</taxon>
        <taxon>Ascomycota</taxon>
        <taxon>Pezizomycotina</taxon>
        <taxon>Dothideomycetes</taxon>
        <taxon>Pleosporomycetidae</taxon>
        <taxon>Pleosporales</taxon>
        <taxon>Diademaceae</taxon>
        <taxon>Clathrospora</taxon>
    </lineage>
</organism>
<dbReference type="EMBL" id="ML976111">
    <property type="protein sequence ID" value="KAF1938222.1"/>
    <property type="molecule type" value="Genomic_DNA"/>
</dbReference>
<sequence>MSVLSNIASAVKNTRLVPPTESSLASSKAKDENTQQLSTPQRPILQITSYNRFTPPTPKPDLEYDCRITQNPSRQSRQTCTGVDASLQEELMQRNSFVDLLSQAEDEIKRMMEVKDARAKGEGETVILRVGCLCGSGHHRSVAFAEQLGKIKWLEEWEVRVQHRDLTEGVEDMKRGRSDEMKR</sequence>
<dbReference type="Proteomes" id="UP000800038">
    <property type="component" value="Unassembled WGS sequence"/>
</dbReference>
<evidence type="ECO:0000259" key="2">
    <source>
        <dbReference type="Pfam" id="PF22740"/>
    </source>
</evidence>